<evidence type="ECO:0000313" key="2">
    <source>
        <dbReference type="Proteomes" id="UP000500882"/>
    </source>
</evidence>
<evidence type="ECO:0000313" key="1">
    <source>
        <dbReference type="EMBL" id="BCA48067.1"/>
    </source>
</evidence>
<organism evidence="1 2">
    <name type="scientific">Bacteroides thetaiotaomicron</name>
    <dbReference type="NCBI Taxonomy" id="818"/>
    <lineage>
        <taxon>Bacteria</taxon>
        <taxon>Pseudomonadati</taxon>
        <taxon>Bacteroidota</taxon>
        <taxon>Bacteroidia</taxon>
        <taxon>Bacteroidales</taxon>
        <taxon>Bacteroidaceae</taxon>
        <taxon>Bacteroides</taxon>
    </lineage>
</organism>
<reference evidence="1 2" key="1">
    <citation type="submission" date="2020-02" db="EMBL/GenBank/DDBJ databases">
        <title>Whole-genome sequencing and comparative analysis of the genomes of Bacteroides thetaiotaomicron and Escherichia coli isolated from a healthy resident in Vietnam.</title>
        <authorList>
            <person name="Mohsin M."/>
            <person name="Tanaka K."/>
            <person name="Kawahara R."/>
            <person name="Kondo S."/>
            <person name="Noguchi H."/>
            <person name="Motooka D."/>
            <person name="Nakamura S."/>
            <person name="Khong D.T."/>
            <person name="Nguyen T.N."/>
            <person name="Tran H.T."/>
            <person name="Yamamoto Y."/>
        </authorList>
    </citation>
    <scope>NUCLEOTIDE SEQUENCE [LARGE SCALE GENOMIC DNA]</scope>
    <source>
        <strain evidence="1 2">F9-2</strain>
    </source>
</reference>
<dbReference type="Proteomes" id="UP000500882">
    <property type="component" value="Chromosome"/>
</dbReference>
<sequence>MNMFKIRYSHGKVGNDNIGDNNRFPYLYTIATTGYNSEGKPNYVYNWGFGDYGKSFIGTHYTQMASNGITWEVATKDDLGLIFLCLMTNLQRQLTISTKNVQVFFNT</sequence>
<dbReference type="AlphaFoldDB" id="A0A679HDA6"/>
<gene>
    <name evidence="1" type="ORF">BatF92_00090</name>
</gene>
<accession>A0A679HDA6</accession>
<dbReference type="EMBL" id="AP022660">
    <property type="protein sequence ID" value="BCA48067.1"/>
    <property type="molecule type" value="Genomic_DNA"/>
</dbReference>
<proteinExistence type="predicted"/>
<protein>
    <submittedName>
        <fullName evidence="1">Uncharacterized protein</fullName>
    </submittedName>
</protein>
<name>A0A679HDA6_BACT4</name>